<protein>
    <recommendedName>
        <fullName evidence="2">GIY-YIG domain-containing protein</fullName>
    </recommendedName>
</protein>
<feature type="domain" description="GIY-YIG" evidence="2">
    <location>
        <begin position="88"/>
        <end position="169"/>
    </location>
</feature>
<evidence type="ECO:0000259" key="2">
    <source>
        <dbReference type="PROSITE" id="PS50164"/>
    </source>
</evidence>
<proteinExistence type="predicted"/>
<dbReference type="Proteomes" id="UP000008021">
    <property type="component" value="Chromosome 11"/>
</dbReference>
<dbReference type="PANTHER" id="PTHR20208:SF13">
    <property type="entry name" value="STRUCTURE-SPECIFIC ENDONUCLEASE SUBUNIT SLX1"/>
    <property type="match status" value="1"/>
</dbReference>
<evidence type="ECO:0000313" key="4">
    <source>
        <dbReference type="Proteomes" id="UP000008021"/>
    </source>
</evidence>
<dbReference type="InterPro" id="IPR050381">
    <property type="entry name" value="SLX1_endonuclease"/>
</dbReference>
<name>A0A0E0F2H7_9ORYZ</name>
<dbReference type="InterPro" id="IPR000305">
    <property type="entry name" value="GIY-YIG_endonuc"/>
</dbReference>
<dbReference type="Gene3D" id="3.40.1440.10">
    <property type="entry name" value="GIY-YIG endonuclease"/>
    <property type="match status" value="1"/>
</dbReference>
<dbReference type="SUPFAM" id="SSF82771">
    <property type="entry name" value="GIY-YIG endonuclease"/>
    <property type="match status" value="1"/>
</dbReference>
<feature type="region of interest" description="Disordered" evidence="1">
    <location>
        <begin position="219"/>
        <end position="251"/>
    </location>
</feature>
<dbReference type="AlphaFoldDB" id="A0A0E0F2H7"/>
<sequence>MSNTPHGPRLDTPLKKHVLKISPIRKFSHGVVASPARWEMKLSATFRSAKIPRALPPKSGESAAAAAASASCAPGSSPAEAAKGKAASGWCVYLIASSRIPRTYVGVTTDFPRRLRQHNGELKGGAKASSAGRPWNLACLIEGFVNRSEACEFESKWKNISRKMARKRSEPSMTSLLQHREMALTRLKTDLACNSHYLPTPGRVSSGINAVILFPEAKGSEAAANPSPSSAGASVPSGSSAGINWLRPSPQ</sequence>
<accession>A0A0E0F2H7</accession>
<dbReference type="HOGENOM" id="CLU_1108534_0_0_1"/>
<feature type="compositionally biased region" description="Low complexity" evidence="1">
    <location>
        <begin position="220"/>
        <end position="242"/>
    </location>
</feature>
<dbReference type="InterPro" id="IPR035901">
    <property type="entry name" value="GIY-YIG_endonuc_sf"/>
</dbReference>
<dbReference type="eggNOG" id="KOG3005">
    <property type="taxonomic scope" value="Eukaryota"/>
</dbReference>
<evidence type="ECO:0000313" key="3">
    <source>
        <dbReference type="EnsemblPlants" id="OMERI11G02690.1"/>
    </source>
</evidence>
<dbReference type="STRING" id="40149.A0A0E0F2H7"/>
<dbReference type="EnsemblPlants" id="OMERI11G02690.1">
    <property type="protein sequence ID" value="OMERI11G02690.1"/>
    <property type="gene ID" value="OMERI11G02690"/>
</dbReference>
<dbReference type="Pfam" id="PF01541">
    <property type="entry name" value="GIY-YIG"/>
    <property type="match status" value="1"/>
</dbReference>
<evidence type="ECO:0000256" key="1">
    <source>
        <dbReference type="SAM" id="MobiDB-lite"/>
    </source>
</evidence>
<dbReference type="PANTHER" id="PTHR20208">
    <property type="entry name" value="STRUCTURE-SPECIFIC ENDONUCLEASE SUBUNIT SLX1"/>
    <property type="match status" value="1"/>
</dbReference>
<dbReference type="Gramene" id="OMERI11G02690.1">
    <property type="protein sequence ID" value="OMERI11G02690.1"/>
    <property type="gene ID" value="OMERI11G02690"/>
</dbReference>
<organism evidence="3">
    <name type="scientific">Oryza meridionalis</name>
    <dbReference type="NCBI Taxonomy" id="40149"/>
    <lineage>
        <taxon>Eukaryota</taxon>
        <taxon>Viridiplantae</taxon>
        <taxon>Streptophyta</taxon>
        <taxon>Embryophyta</taxon>
        <taxon>Tracheophyta</taxon>
        <taxon>Spermatophyta</taxon>
        <taxon>Magnoliopsida</taxon>
        <taxon>Liliopsida</taxon>
        <taxon>Poales</taxon>
        <taxon>Poaceae</taxon>
        <taxon>BOP clade</taxon>
        <taxon>Oryzoideae</taxon>
        <taxon>Oryzeae</taxon>
        <taxon>Oryzinae</taxon>
        <taxon>Oryza</taxon>
    </lineage>
</organism>
<reference evidence="3" key="1">
    <citation type="submission" date="2015-04" db="UniProtKB">
        <authorList>
            <consortium name="EnsemblPlants"/>
        </authorList>
    </citation>
    <scope>IDENTIFICATION</scope>
</reference>
<reference evidence="3" key="2">
    <citation type="submission" date="2018-05" db="EMBL/GenBank/DDBJ databases">
        <title>OmerRS3 (Oryza meridionalis Reference Sequence Version 3).</title>
        <authorList>
            <person name="Zhang J."/>
            <person name="Kudrna D."/>
            <person name="Lee S."/>
            <person name="Talag J."/>
            <person name="Welchert J."/>
            <person name="Wing R.A."/>
        </authorList>
    </citation>
    <scope>NUCLEOTIDE SEQUENCE [LARGE SCALE GENOMIC DNA]</scope>
    <source>
        <strain evidence="3">cv. OR44</strain>
    </source>
</reference>
<dbReference type="PROSITE" id="PS50164">
    <property type="entry name" value="GIY_YIG"/>
    <property type="match status" value="1"/>
</dbReference>
<keyword evidence="4" id="KW-1185">Reference proteome</keyword>